<evidence type="ECO:0000256" key="4">
    <source>
        <dbReference type="SAM" id="MobiDB-lite"/>
    </source>
</evidence>
<dbReference type="PROSITE" id="PS50293">
    <property type="entry name" value="TPR_REGION"/>
    <property type="match status" value="1"/>
</dbReference>
<dbReference type="InterPro" id="IPR011990">
    <property type="entry name" value="TPR-like_helical_dom_sf"/>
</dbReference>
<dbReference type="Pfam" id="PF07719">
    <property type="entry name" value="TPR_2"/>
    <property type="match status" value="1"/>
</dbReference>
<dbReference type="PANTHER" id="PTHR44858:SF1">
    <property type="entry name" value="UDP-N-ACETYLGLUCOSAMINE--PEPTIDE N-ACETYLGLUCOSAMINYLTRANSFERASE SPINDLY-RELATED"/>
    <property type="match status" value="1"/>
</dbReference>
<feature type="repeat" description="TPR" evidence="3">
    <location>
        <begin position="760"/>
        <end position="793"/>
    </location>
</feature>
<dbReference type="InterPro" id="IPR027417">
    <property type="entry name" value="P-loop_NTPase"/>
</dbReference>
<evidence type="ECO:0000313" key="6">
    <source>
        <dbReference type="Proteomes" id="UP000221011"/>
    </source>
</evidence>
<evidence type="ECO:0000256" key="1">
    <source>
        <dbReference type="ARBA" id="ARBA00022737"/>
    </source>
</evidence>
<feature type="repeat" description="TPR" evidence="3">
    <location>
        <begin position="590"/>
        <end position="623"/>
    </location>
</feature>
<dbReference type="PANTHER" id="PTHR44858">
    <property type="entry name" value="TETRATRICOPEPTIDE REPEAT PROTEIN 6"/>
    <property type="match status" value="1"/>
</dbReference>
<sequence>MAQADEAEPSMQELIRRRGRAGFIGRRGELAAFRENFDVPPADLRHRFLFHVHGNAGVGKTSLVHEMEQLARERGALTAYVDESVGSVPEAMAAISAEFARQGRRLKELDQILATHRERRHEAESAPAVPPAGASGAPGAEPAPSAGSMTAARASLVGLGLVPGVGAFAGAVDPAQLAQGADRLRASLSARFRNQEDVQLVLSPERVLTPVLLRELAGAAKAVPWIVLLFDTYERTSLFLDGWLHEVMTTERHGALPAKVVVVTAGQRPFDTARWGGYADYVTDVPLGPFTEEESRGLLAGKGVVAEPVIEEVLRLSGGLPVLVSTLAENRPTDPDDVGDPSVTAVERFLKWEQDPVRRASALACALPRRLDADVVGAAVAGVCQEAEVPGVFAWLRGLPFVSDRGDRLQYHDVVRAPMLRLQRHRSPRGWAELHGLLARTFEQWRSAAAGGRDLKELWMDEAWRELRIAESYHLLCGAPRTALPTVLADVVEACDVGRGVAQRWARLLVDAGEDAESEAVGAWGRDLLAALGEGAGPAALQLLLDRAGLDTACQAVARLVRARDLRESGLHAEALAEYDRVFALDPDLERTHYGRGVTYWYMDDEAAALASLDRAVELGPDLARTYSMRGEVHRNNGHYEEALRDLDRAVELDPTDEEALASRGCLHHTQGRHDAALADLDRAIALAPDYVWALVRRGMTRVDLDEYDRALVDLNRAVELAPSLGWVVCDRGNALRVADRDEEALADYDKAIDIAADNWAAYAGRGVSRSNLGRRDEALADLDRALELAPDYAWARAHRARILHEMGEHERALADADRAKELSPDTDWILYYRAGALYSLDRYEEARADLDRAIELDPEYHTALCRRSLVLRQLNLYHEAFADLDRALALEPRSGWALRLRAGLASATGRTERALADLAAYAECGAEPEWARRARADVHLWRGRPDLALDDLRPDADAGGADGAEELSKAYLRRGEWALARAAAERLGAEDAETAAIMVAIVVTCAEGAAAAAPLWRRVERLAGESGIDSVWLDFLYAVIAVARGDWAELDARIAGVLGPRLPTLEWDDLAEMAGFLTDLLNAPGADRARLGPRLARIAAARDDFGARYAEGAPAAARASGSADV</sequence>
<dbReference type="AlphaFoldDB" id="A0A291QAL7"/>
<protein>
    <submittedName>
        <fullName evidence="5">Uncharacterized protein</fullName>
    </submittedName>
</protein>
<dbReference type="Gene3D" id="1.25.40.10">
    <property type="entry name" value="Tetratricopeptide repeat domain"/>
    <property type="match status" value="4"/>
</dbReference>
<proteinExistence type="predicted"/>
<dbReference type="SUPFAM" id="SSF48439">
    <property type="entry name" value="Protein prenylyltransferase"/>
    <property type="match status" value="1"/>
</dbReference>
<keyword evidence="6" id="KW-1185">Reference proteome</keyword>
<feature type="repeat" description="TPR" evidence="3">
    <location>
        <begin position="658"/>
        <end position="691"/>
    </location>
</feature>
<dbReference type="EMBL" id="CP022685">
    <property type="protein sequence ID" value="ATL28515.1"/>
    <property type="molecule type" value="Genomic_DNA"/>
</dbReference>
<feature type="repeat" description="TPR" evidence="3">
    <location>
        <begin position="624"/>
        <end position="657"/>
    </location>
</feature>
<dbReference type="SUPFAM" id="SSF48452">
    <property type="entry name" value="TPR-like"/>
    <property type="match status" value="1"/>
</dbReference>
<gene>
    <name evidence="5" type="ORF">KY5_3497c</name>
</gene>
<dbReference type="SUPFAM" id="SSF52540">
    <property type="entry name" value="P-loop containing nucleoside triphosphate hydrolases"/>
    <property type="match status" value="1"/>
</dbReference>
<feature type="repeat" description="TPR" evidence="3">
    <location>
        <begin position="692"/>
        <end position="725"/>
    </location>
</feature>
<dbReference type="InterPro" id="IPR050498">
    <property type="entry name" value="Ycf3"/>
</dbReference>
<dbReference type="Proteomes" id="UP000221011">
    <property type="component" value="Chromosome"/>
</dbReference>
<dbReference type="PROSITE" id="PS50005">
    <property type="entry name" value="TPR"/>
    <property type="match status" value="6"/>
</dbReference>
<feature type="compositionally biased region" description="Low complexity" evidence="4">
    <location>
        <begin position="125"/>
        <end position="147"/>
    </location>
</feature>
<dbReference type="Pfam" id="PF13432">
    <property type="entry name" value="TPR_16"/>
    <property type="match status" value="2"/>
</dbReference>
<keyword evidence="1" id="KW-0677">Repeat</keyword>
<dbReference type="SMART" id="SM00028">
    <property type="entry name" value="TPR"/>
    <property type="match status" value="10"/>
</dbReference>
<evidence type="ECO:0000256" key="3">
    <source>
        <dbReference type="PROSITE-ProRule" id="PRU00339"/>
    </source>
</evidence>
<keyword evidence="2 3" id="KW-0802">TPR repeat</keyword>
<evidence type="ECO:0000256" key="2">
    <source>
        <dbReference type="ARBA" id="ARBA00022803"/>
    </source>
</evidence>
<dbReference type="InterPro" id="IPR019734">
    <property type="entry name" value="TPR_rpt"/>
</dbReference>
<dbReference type="RefSeq" id="WP_098243159.1">
    <property type="nucleotide sequence ID" value="NZ_CP022685.1"/>
</dbReference>
<reference evidence="5 6" key="1">
    <citation type="submission" date="2017-08" db="EMBL/GenBank/DDBJ databases">
        <title>Complete Genome Sequence of Streptomyces formicae KY5, the formicamycin producer.</title>
        <authorList>
            <person name="Holmes N.A."/>
            <person name="Devine R."/>
            <person name="Qin Z."/>
            <person name="Seipke R.F."/>
            <person name="Wilkinson B."/>
            <person name="Hutchings M.I."/>
        </authorList>
    </citation>
    <scope>NUCLEOTIDE SEQUENCE [LARGE SCALE GENOMIC DNA]</scope>
    <source>
        <strain evidence="5 6">KY5</strain>
    </source>
</reference>
<accession>A0A291QAL7</accession>
<name>A0A291QAL7_9ACTN</name>
<feature type="repeat" description="TPR" evidence="3">
    <location>
        <begin position="828"/>
        <end position="861"/>
    </location>
</feature>
<dbReference type="KEGG" id="sfk:KY5_3497c"/>
<evidence type="ECO:0000313" key="5">
    <source>
        <dbReference type="EMBL" id="ATL28515.1"/>
    </source>
</evidence>
<feature type="region of interest" description="Disordered" evidence="4">
    <location>
        <begin position="118"/>
        <end position="147"/>
    </location>
</feature>
<dbReference type="InterPro" id="IPR013105">
    <property type="entry name" value="TPR_2"/>
</dbReference>
<organism evidence="5 6">
    <name type="scientific">Streptomyces formicae</name>
    <dbReference type="NCBI Taxonomy" id="1616117"/>
    <lineage>
        <taxon>Bacteria</taxon>
        <taxon>Bacillati</taxon>
        <taxon>Actinomycetota</taxon>
        <taxon>Actinomycetes</taxon>
        <taxon>Kitasatosporales</taxon>
        <taxon>Streptomycetaceae</taxon>
        <taxon>Streptomyces</taxon>
    </lineage>
</organism>